<feature type="domain" description="G-protein coupled receptors family 1 profile" evidence="12">
    <location>
        <begin position="51"/>
        <end position="367"/>
    </location>
</feature>
<dbReference type="PROSITE" id="PS50262">
    <property type="entry name" value="G_PROTEIN_RECEP_F1_2"/>
    <property type="match status" value="1"/>
</dbReference>
<evidence type="ECO:0000313" key="14">
    <source>
        <dbReference type="Proteomes" id="UP000646548"/>
    </source>
</evidence>
<dbReference type="GO" id="GO:0005886">
    <property type="term" value="C:plasma membrane"/>
    <property type="evidence" value="ECO:0007669"/>
    <property type="project" value="UniProtKB-SubCell"/>
</dbReference>
<sequence length="511" mass="56204">MDGSFASTLQPRTHLQTGTSNSSGGEARPSESAKLLLEITVVLMCLGAVTGNVLIIVIVAATKSLHSMNSVLITNLAISDLLVGIGVMPFVALSVVNPGWVHCAALCVYVGYTSSVFCTASALTLAAIALDRYYSIMDCLRYSSRCTPWRTCAVVTWIWLQALATCSPPLLGWSSVSFVLPMYICAVDWSKSPSYTAFIAAFSYLIPASVIIFCYANIVKVTRYHTRKIHILEDSVQRRQDPSSDSSPYLTSLHAPWRVFCHVDGELTSHGRVEQRITSPKVTTEQISSPPRRLLSFLLHPSSQKSSHHHGVTHLLLVISAFLLCWTPYISVALVQAAGQSTLVPHSAITFSYWLVLLNSDINPLLYALLSKRFQSGLRGLCLKLRAQLVRVLGREEAVRAEDVRGSDSYTQTHLSPHSCARSLTCDHYRYSSVFTVSTSFRSLSETHLCQVSRCENTSVVQHAGGARRDNLQVLIQPRDGSRLPSSALTEERHATFVFGQITVKVEHDVC</sequence>
<proteinExistence type="inferred from homology"/>
<dbReference type="PANTHER" id="PTHR22752:SF13">
    <property type="entry name" value="5-HYDROXYTRYPTAMINE RECEPTOR 1B"/>
    <property type="match status" value="1"/>
</dbReference>
<dbReference type="FunFam" id="1.20.1070.10:FF:000497">
    <property type="entry name" value="Predicted protein"/>
    <property type="match status" value="1"/>
</dbReference>
<dbReference type="GO" id="GO:0004930">
    <property type="term" value="F:G protein-coupled receptor activity"/>
    <property type="evidence" value="ECO:0007669"/>
    <property type="project" value="UniProtKB-KW"/>
</dbReference>
<evidence type="ECO:0000256" key="11">
    <source>
        <dbReference type="SAM" id="Phobius"/>
    </source>
</evidence>
<protein>
    <submittedName>
        <fullName evidence="13">G-protein coupled receptor 161</fullName>
    </submittedName>
</protein>
<dbReference type="SMART" id="SM01381">
    <property type="entry name" value="7TM_GPCR_Srsx"/>
    <property type="match status" value="1"/>
</dbReference>
<keyword evidence="6 11" id="KW-0472">Membrane</keyword>
<keyword evidence="8 9" id="KW-0807">Transducer</keyword>
<evidence type="ECO:0000256" key="6">
    <source>
        <dbReference type="ARBA" id="ARBA00023136"/>
    </source>
</evidence>
<dbReference type="AlphaFoldDB" id="A0A834CBC0"/>
<dbReference type="Proteomes" id="UP000646548">
    <property type="component" value="Unassembled WGS sequence"/>
</dbReference>
<keyword evidence="2" id="KW-1003">Cell membrane</keyword>
<keyword evidence="7 9" id="KW-0675">Receptor</keyword>
<name>A0A834CBC0_ORYME</name>
<evidence type="ECO:0000256" key="7">
    <source>
        <dbReference type="ARBA" id="ARBA00023170"/>
    </source>
</evidence>
<dbReference type="PANTHER" id="PTHR22752">
    <property type="entry name" value="G PROTEIN-COUPLED RECEPTOR"/>
    <property type="match status" value="1"/>
</dbReference>
<feature type="transmembrane region" description="Helical" evidence="11">
    <location>
        <begin position="151"/>
        <end position="175"/>
    </location>
</feature>
<feature type="region of interest" description="Disordered" evidence="10">
    <location>
        <begin position="1"/>
        <end position="27"/>
    </location>
</feature>
<dbReference type="SUPFAM" id="SSF81321">
    <property type="entry name" value="Family A G protein-coupled receptor-like"/>
    <property type="match status" value="1"/>
</dbReference>
<dbReference type="InterPro" id="IPR000276">
    <property type="entry name" value="GPCR_Rhodpsn"/>
</dbReference>
<accession>A0A834CBC0</accession>
<evidence type="ECO:0000256" key="9">
    <source>
        <dbReference type="RuleBase" id="RU000688"/>
    </source>
</evidence>
<evidence type="ECO:0000256" key="1">
    <source>
        <dbReference type="ARBA" id="ARBA00004651"/>
    </source>
</evidence>
<keyword evidence="4 11" id="KW-1133">Transmembrane helix</keyword>
<evidence type="ECO:0000256" key="8">
    <source>
        <dbReference type="ARBA" id="ARBA00023224"/>
    </source>
</evidence>
<comment type="similarity">
    <text evidence="9">Belongs to the G-protein coupled receptor 1 family.</text>
</comment>
<evidence type="ECO:0000313" key="13">
    <source>
        <dbReference type="EMBL" id="KAF6723705.1"/>
    </source>
</evidence>
<feature type="transmembrane region" description="Helical" evidence="11">
    <location>
        <begin position="99"/>
        <end position="130"/>
    </location>
</feature>
<feature type="transmembrane region" description="Helical" evidence="11">
    <location>
        <begin position="315"/>
        <end position="339"/>
    </location>
</feature>
<evidence type="ECO:0000256" key="4">
    <source>
        <dbReference type="ARBA" id="ARBA00022989"/>
    </source>
</evidence>
<dbReference type="Gene3D" id="1.20.1070.10">
    <property type="entry name" value="Rhodopsin 7-helix transmembrane proteins"/>
    <property type="match status" value="1"/>
</dbReference>
<dbReference type="Pfam" id="PF00001">
    <property type="entry name" value="7tm_1"/>
    <property type="match status" value="1"/>
</dbReference>
<organism evidence="13 14">
    <name type="scientific">Oryzias melastigma</name>
    <name type="common">Marine medaka</name>
    <dbReference type="NCBI Taxonomy" id="30732"/>
    <lineage>
        <taxon>Eukaryota</taxon>
        <taxon>Metazoa</taxon>
        <taxon>Chordata</taxon>
        <taxon>Craniata</taxon>
        <taxon>Vertebrata</taxon>
        <taxon>Euteleostomi</taxon>
        <taxon>Actinopterygii</taxon>
        <taxon>Neopterygii</taxon>
        <taxon>Teleostei</taxon>
        <taxon>Neoteleostei</taxon>
        <taxon>Acanthomorphata</taxon>
        <taxon>Ovalentaria</taxon>
        <taxon>Atherinomorphae</taxon>
        <taxon>Beloniformes</taxon>
        <taxon>Adrianichthyidae</taxon>
        <taxon>Oryziinae</taxon>
        <taxon>Oryzias</taxon>
    </lineage>
</organism>
<dbReference type="InterPro" id="IPR017452">
    <property type="entry name" value="GPCR_Rhodpsn_7TM"/>
</dbReference>
<dbReference type="PROSITE" id="PS00237">
    <property type="entry name" value="G_PROTEIN_RECEP_F1_1"/>
    <property type="match status" value="1"/>
</dbReference>
<evidence type="ECO:0000259" key="12">
    <source>
        <dbReference type="PROSITE" id="PS50262"/>
    </source>
</evidence>
<evidence type="ECO:0000256" key="3">
    <source>
        <dbReference type="ARBA" id="ARBA00022692"/>
    </source>
</evidence>
<dbReference type="CDD" id="cd00637">
    <property type="entry name" value="7tm_classA_rhodopsin-like"/>
    <property type="match status" value="1"/>
</dbReference>
<reference evidence="13" key="1">
    <citation type="journal article" name="BMC Genomics">
        <title>Long-read sequencing and de novo genome assembly of marine medaka (Oryzias melastigma).</title>
        <authorList>
            <person name="Liang P."/>
            <person name="Saqib H.S.A."/>
            <person name="Ni X."/>
            <person name="Shen Y."/>
        </authorList>
    </citation>
    <scope>NUCLEOTIDE SEQUENCE</scope>
    <source>
        <strain evidence="13">Bigg-433</strain>
    </source>
</reference>
<gene>
    <name evidence="13" type="ORF">FQA47_018691</name>
</gene>
<comment type="subcellular location">
    <subcellularLocation>
        <location evidence="1">Cell membrane</location>
        <topology evidence="1">Multi-pass membrane protein</topology>
    </subcellularLocation>
</comment>
<comment type="caution">
    <text evidence="13">The sequence shown here is derived from an EMBL/GenBank/DDBJ whole genome shotgun (WGS) entry which is preliminary data.</text>
</comment>
<feature type="transmembrane region" description="Helical" evidence="11">
    <location>
        <begin position="351"/>
        <end position="370"/>
    </location>
</feature>
<evidence type="ECO:0000256" key="2">
    <source>
        <dbReference type="ARBA" id="ARBA00022475"/>
    </source>
</evidence>
<keyword evidence="5 9" id="KW-0297">G-protein coupled receptor</keyword>
<feature type="transmembrane region" description="Helical" evidence="11">
    <location>
        <begin position="195"/>
        <end position="218"/>
    </location>
</feature>
<dbReference type="PRINTS" id="PR00237">
    <property type="entry name" value="GPCRRHODOPSN"/>
</dbReference>
<dbReference type="EMBL" id="WKFB01000416">
    <property type="protein sequence ID" value="KAF6723705.1"/>
    <property type="molecule type" value="Genomic_DNA"/>
</dbReference>
<evidence type="ECO:0000256" key="5">
    <source>
        <dbReference type="ARBA" id="ARBA00023040"/>
    </source>
</evidence>
<feature type="transmembrane region" description="Helical" evidence="11">
    <location>
        <begin position="39"/>
        <end position="60"/>
    </location>
</feature>
<evidence type="ECO:0000256" key="10">
    <source>
        <dbReference type="SAM" id="MobiDB-lite"/>
    </source>
</evidence>
<feature type="transmembrane region" description="Helical" evidence="11">
    <location>
        <begin position="72"/>
        <end position="93"/>
    </location>
</feature>
<keyword evidence="3 9" id="KW-0812">Transmembrane</keyword>
<feature type="compositionally biased region" description="Polar residues" evidence="10">
    <location>
        <begin position="1"/>
        <end position="24"/>
    </location>
</feature>